<reference evidence="1 2" key="1">
    <citation type="submission" date="2019-07" db="EMBL/GenBank/DDBJ databases">
        <authorList>
            <person name="Hibberd C M."/>
            <person name="Gehrig L. J."/>
            <person name="Chang H.-W."/>
            <person name="Venkatesh S."/>
        </authorList>
    </citation>
    <scope>NUCLEOTIDE SEQUENCE [LARGE SCALE GENOMIC DNA]</scope>
    <source>
        <strain evidence="1">Dorea_formicigenerans_SSTS_Bg7063</strain>
    </source>
</reference>
<dbReference type="EMBL" id="CABHNI010000019">
    <property type="protein sequence ID" value="VUX02368.1"/>
    <property type="molecule type" value="Genomic_DNA"/>
</dbReference>
<evidence type="ECO:0000313" key="2">
    <source>
        <dbReference type="Proteomes" id="UP000358366"/>
    </source>
</evidence>
<evidence type="ECO:0000313" key="1">
    <source>
        <dbReference type="EMBL" id="VUX02368.1"/>
    </source>
</evidence>
<dbReference type="RefSeq" id="WP_144123991.1">
    <property type="nucleotide sequence ID" value="NZ_CABHNI010000019.1"/>
</dbReference>
<name>A0A564T4L1_9FIRM</name>
<protein>
    <submittedName>
        <fullName evidence="1">Uncharacterized protein</fullName>
    </submittedName>
</protein>
<sequence>MKTVKEITQETVDAFIETMSLTIFYEKVADELQMTAPEGYGFDCRKISISNKIQEQWIQQFEEKLGKEHLPELFRMLLLAGPKVEHQLKANEIATEENWDSRSFLCENLQKYRRCILFTF</sequence>
<accession>A0A564T4L1</accession>
<dbReference type="AlphaFoldDB" id="A0A564T4L1"/>
<gene>
    <name evidence="1" type="ORF">DFSSTS7063_01092</name>
</gene>
<proteinExistence type="predicted"/>
<dbReference type="Proteomes" id="UP000358366">
    <property type="component" value="Unassembled WGS sequence"/>
</dbReference>
<organism evidence="1 2">
    <name type="scientific">Dorea formicigenerans</name>
    <dbReference type="NCBI Taxonomy" id="39486"/>
    <lineage>
        <taxon>Bacteria</taxon>
        <taxon>Bacillati</taxon>
        <taxon>Bacillota</taxon>
        <taxon>Clostridia</taxon>
        <taxon>Lachnospirales</taxon>
        <taxon>Lachnospiraceae</taxon>
        <taxon>Dorea</taxon>
    </lineage>
</organism>